<protein>
    <recommendedName>
        <fullName evidence="1">Glycosyltransferase 61 catalytic domain-containing protein</fullName>
    </recommendedName>
</protein>
<dbReference type="InterPro" id="IPR049625">
    <property type="entry name" value="Glyco_transf_61_cat"/>
</dbReference>
<dbReference type="EMBL" id="JARJCW010000068">
    <property type="protein sequence ID" value="KAJ7199384.1"/>
    <property type="molecule type" value="Genomic_DNA"/>
</dbReference>
<evidence type="ECO:0000313" key="2">
    <source>
        <dbReference type="EMBL" id="KAJ7199384.1"/>
    </source>
</evidence>
<sequence>MARTQYFSFGSRNARIILLLTVIVLAVINIPSSLFGYHYHCTWLQSRADSISPPPPKPTLTPAPWADGWTLTTIPIGTHVPGFTLLDHLYLRNGTFYIVTSDRASFPPREDLLSRPVETVSGDWVDTGPTDEASQLQFIAPRDASRILAILSGLLSTETQYMENFSVIVYDPPDLMTDYYHWFGEVIFGAWRVYSHISPDAPDMWTIPPKHLPLPRRFILPFMDRGKLAGTHGALMQLAFPHATIERSDYWDDLKKIDTTVVFDRVMLVNRHAATRSPSGGVPWSSSIIAGAMKVTSPPDFWAAVRSTLWRGILYYKYVPDMKLSPKDVDEYFPTCTYISRQEGFDRRLSAADHDGLIAALRELHAERVCDVRVVVLERMTLREQIHLAARTTVLLGVHGSGLNRSLRRTVYLGRTCRNSIGPLISGAGYSFDNELLTRNMGKRHYAVWNDTFVTYEKGSHHPIANFSDGFDGIIPVHGPTVVSIIRGRLPKPPTSWSRTIPPGTAWYEGWNLWR</sequence>
<dbReference type="Proteomes" id="UP001219525">
    <property type="component" value="Unassembled WGS sequence"/>
</dbReference>
<name>A0AAD6V311_9AGAR</name>
<dbReference type="Pfam" id="PF04577">
    <property type="entry name" value="Glyco_transf_61"/>
    <property type="match status" value="1"/>
</dbReference>
<keyword evidence="3" id="KW-1185">Reference proteome</keyword>
<feature type="domain" description="Glycosyltransferase 61 catalytic" evidence="1">
    <location>
        <begin position="179"/>
        <end position="406"/>
    </location>
</feature>
<dbReference type="AlphaFoldDB" id="A0AAD6V311"/>
<accession>A0AAD6V311</accession>
<reference evidence="2" key="1">
    <citation type="submission" date="2023-03" db="EMBL/GenBank/DDBJ databases">
        <title>Massive genome expansion in bonnet fungi (Mycena s.s.) driven by repeated elements and novel gene families across ecological guilds.</title>
        <authorList>
            <consortium name="Lawrence Berkeley National Laboratory"/>
            <person name="Harder C.B."/>
            <person name="Miyauchi S."/>
            <person name="Viragh M."/>
            <person name="Kuo A."/>
            <person name="Thoen E."/>
            <person name="Andreopoulos B."/>
            <person name="Lu D."/>
            <person name="Skrede I."/>
            <person name="Drula E."/>
            <person name="Henrissat B."/>
            <person name="Morin E."/>
            <person name="Kohler A."/>
            <person name="Barry K."/>
            <person name="LaButti K."/>
            <person name="Morin E."/>
            <person name="Salamov A."/>
            <person name="Lipzen A."/>
            <person name="Mereny Z."/>
            <person name="Hegedus B."/>
            <person name="Baldrian P."/>
            <person name="Stursova M."/>
            <person name="Weitz H."/>
            <person name="Taylor A."/>
            <person name="Grigoriev I.V."/>
            <person name="Nagy L.G."/>
            <person name="Martin F."/>
            <person name="Kauserud H."/>
        </authorList>
    </citation>
    <scope>NUCLEOTIDE SEQUENCE</scope>
    <source>
        <strain evidence="2">9144</strain>
    </source>
</reference>
<evidence type="ECO:0000313" key="3">
    <source>
        <dbReference type="Proteomes" id="UP001219525"/>
    </source>
</evidence>
<evidence type="ECO:0000259" key="1">
    <source>
        <dbReference type="Pfam" id="PF04577"/>
    </source>
</evidence>
<proteinExistence type="predicted"/>
<comment type="caution">
    <text evidence="2">The sequence shown here is derived from an EMBL/GenBank/DDBJ whole genome shotgun (WGS) entry which is preliminary data.</text>
</comment>
<organism evidence="2 3">
    <name type="scientific">Mycena pura</name>
    <dbReference type="NCBI Taxonomy" id="153505"/>
    <lineage>
        <taxon>Eukaryota</taxon>
        <taxon>Fungi</taxon>
        <taxon>Dikarya</taxon>
        <taxon>Basidiomycota</taxon>
        <taxon>Agaricomycotina</taxon>
        <taxon>Agaricomycetes</taxon>
        <taxon>Agaricomycetidae</taxon>
        <taxon>Agaricales</taxon>
        <taxon>Marasmiineae</taxon>
        <taxon>Mycenaceae</taxon>
        <taxon>Mycena</taxon>
    </lineage>
</organism>
<gene>
    <name evidence="2" type="ORF">GGX14DRAFT_373172</name>
</gene>
<dbReference type="GO" id="GO:0016757">
    <property type="term" value="F:glycosyltransferase activity"/>
    <property type="evidence" value="ECO:0007669"/>
    <property type="project" value="InterPro"/>
</dbReference>